<reference evidence="2" key="1">
    <citation type="submission" date="2022-07" db="EMBL/GenBank/DDBJ databases">
        <authorList>
            <person name="Macas J."/>
            <person name="Novak P."/>
            <person name="Neumann P."/>
        </authorList>
    </citation>
    <scope>NUCLEOTIDE SEQUENCE</scope>
</reference>
<feature type="region of interest" description="Disordered" evidence="1">
    <location>
        <begin position="71"/>
        <end position="92"/>
    </location>
</feature>
<name>A0AAV0FVS7_9ASTE</name>
<keyword evidence="3" id="KW-1185">Reference proteome</keyword>
<dbReference type="AlphaFoldDB" id="A0AAV0FVS7"/>
<comment type="caution">
    <text evidence="2">The sequence shown here is derived from an EMBL/GenBank/DDBJ whole genome shotgun (WGS) entry which is preliminary data.</text>
</comment>
<accession>A0AAV0FVS7</accession>
<protein>
    <submittedName>
        <fullName evidence="2">Uncharacterized protein</fullName>
    </submittedName>
</protein>
<evidence type="ECO:0000313" key="3">
    <source>
        <dbReference type="Proteomes" id="UP001152523"/>
    </source>
</evidence>
<gene>
    <name evidence="2" type="ORF">CEPIT_LOCUS37746</name>
</gene>
<dbReference type="EMBL" id="CAMAPF010001018">
    <property type="protein sequence ID" value="CAH9139647.1"/>
    <property type="molecule type" value="Genomic_DNA"/>
</dbReference>
<organism evidence="2 3">
    <name type="scientific">Cuscuta epithymum</name>
    <dbReference type="NCBI Taxonomy" id="186058"/>
    <lineage>
        <taxon>Eukaryota</taxon>
        <taxon>Viridiplantae</taxon>
        <taxon>Streptophyta</taxon>
        <taxon>Embryophyta</taxon>
        <taxon>Tracheophyta</taxon>
        <taxon>Spermatophyta</taxon>
        <taxon>Magnoliopsida</taxon>
        <taxon>eudicotyledons</taxon>
        <taxon>Gunneridae</taxon>
        <taxon>Pentapetalae</taxon>
        <taxon>asterids</taxon>
        <taxon>lamiids</taxon>
        <taxon>Solanales</taxon>
        <taxon>Convolvulaceae</taxon>
        <taxon>Cuscuteae</taxon>
        <taxon>Cuscuta</taxon>
        <taxon>Cuscuta subgen. Cuscuta</taxon>
    </lineage>
</organism>
<proteinExistence type="predicted"/>
<evidence type="ECO:0000313" key="2">
    <source>
        <dbReference type="EMBL" id="CAH9139647.1"/>
    </source>
</evidence>
<sequence length="208" mass="22801">MNQETGFHLGSQVDTSADLLRKYKLKAESITASRERKGNAASKQVQKNLMFNKANAQVIKNKGGVSNVTQQGENVTAARQSKRSASEQKINKGFNVNRAKPQIINNTRGDSNPSEQGMSLNCGSIQKSVQKEIDQGSSHLGTIPIQKKKHDQNKQFLNTRVAAKKLGHIQVPCVKKPGKSTIRGQLNQFKSFTITTKNSAVTIILSDN</sequence>
<dbReference type="Proteomes" id="UP001152523">
    <property type="component" value="Unassembled WGS sequence"/>
</dbReference>
<evidence type="ECO:0000256" key="1">
    <source>
        <dbReference type="SAM" id="MobiDB-lite"/>
    </source>
</evidence>